<keyword evidence="2" id="KW-0288">FMN</keyword>
<feature type="compositionally biased region" description="Polar residues" evidence="4">
    <location>
        <begin position="687"/>
        <end position="696"/>
    </location>
</feature>
<dbReference type="SUPFAM" id="SSF74924">
    <property type="entry name" value="Cap-Gly domain"/>
    <property type="match status" value="1"/>
</dbReference>
<evidence type="ECO:0000259" key="5">
    <source>
        <dbReference type="PROSITE" id="PS50113"/>
    </source>
</evidence>
<feature type="domain" description="CAP-Gly" evidence="6">
    <location>
        <begin position="115"/>
        <end position="161"/>
    </location>
</feature>
<dbReference type="InterPro" id="IPR035965">
    <property type="entry name" value="PAS-like_dom_sf"/>
</dbReference>
<feature type="compositionally biased region" description="Basic and acidic residues" evidence="4">
    <location>
        <begin position="720"/>
        <end position="733"/>
    </location>
</feature>
<dbReference type="InterPro" id="IPR036859">
    <property type="entry name" value="CAP-Gly_dom_sf"/>
</dbReference>
<feature type="region of interest" description="Disordered" evidence="4">
    <location>
        <begin position="1"/>
        <end position="73"/>
    </location>
</feature>
<feature type="region of interest" description="Disordered" evidence="4">
    <location>
        <begin position="503"/>
        <end position="534"/>
    </location>
</feature>
<evidence type="ECO:0000256" key="1">
    <source>
        <dbReference type="ARBA" id="ARBA00022630"/>
    </source>
</evidence>
<feature type="compositionally biased region" description="Basic residues" evidence="4">
    <location>
        <begin position="659"/>
        <end position="674"/>
    </location>
</feature>
<evidence type="ECO:0000256" key="4">
    <source>
        <dbReference type="SAM" id="MobiDB-lite"/>
    </source>
</evidence>
<feature type="compositionally biased region" description="Basic residues" evidence="4">
    <location>
        <begin position="702"/>
        <end position="719"/>
    </location>
</feature>
<name>A0A7S1YAZ8_9STRA</name>
<feature type="region of interest" description="Disordered" evidence="4">
    <location>
        <begin position="405"/>
        <end position="472"/>
    </location>
</feature>
<reference evidence="7" key="1">
    <citation type="submission" date="2021-01" db="EMBL/GenBank/DDBJ databases">
        <authorList>
            <person name="Corre E."/>
            <person name="Pelletier E."/>
            <person name="Niang G."/>
            <person name="Scheremetjew M."/>
            <person name="Finn R."/>
            <person name="Kale V."/>
            <person name="Holt S."/>
            <person name="Cochrane G."/>
            <person name="Meng A."/>
            <person name="Brown T."/>
            <person name="Cohen L."/>
        </authorList>
    </citation>
    <scope>NUCLEOTIDE SEQUENCE</scope>
    <source>
        <strain evidence="7">CCMP 410</strain>
    </source>
</reference>
<feature type="compositionally biased region" description="Low complexity" evidence="4">
    <location>
        <begin position="642"/>
        <end position="658"/>
    </location>
</feature>
<dbReference type="GO" id="GO:0005634">
    <property type="term" value="C:nucleus"/>
    <property type="evidence" value="ECO:0007669"/>
    <property type="project" value="TreeGrafter"/>
</dbReference>
<dbReference type="SMART" id="SM01052">
    <property type="entry name" value="CAP_GLY"/>
    <property type="match status" value="1"/>
</dbReference>
<evidence type="ECO:0000259" key="6">
    <source>
        <dbReference type="PROSITE" id="PS50245"/>
    </source>
</evidence>
<dbReference type="NCBIfam" id="TIGR00229">
    <property type="entry name" value="sensory_box"/>
    <property type="match status" value="1"/>
</dbReference>
<dbReference type="AlphaFoldDB" id="A0A7S1YAZ8"/>
<evidence type="ECO:0000256" key="3">
    <source>
        <dbReference type="ARBA" id="ARBA00022991"/>
    </source>
</evidence>
<feature type="compositionally biased region" description="Polar residues" evidence="4">
    <location>
        <begin position="452"/>
        <end position="465"/>
    </location>
</feature>
<feature type="compositionally biased region" description="Basic residues" evidence="4">
    <location>
        <begin position="408"/>
        <end position="421"/>
    </location>
</feature>
<feature type="domain" description="PAC" evidence="5">
    <location>
        <begin position="351"/>
        <end position="405"/>
    </location>
</feature>
<evidence type="ECO:0000256" key="2">
    <source>
        <dbReference type="ARBA" id="ARBA00022643"/>
    </source>
</evidence>
<dbReference type="Gene3D" id="2.30.30.190">
    <property type="entry name" value="CAP Gly-rich-like domain"/>
    <property type="match status" value="1"/>
</dbReference>
<dbReference type="Pfam" id="PF01302">
    <property type="entry name" value="CAP_GLY"/>
    <property type="match status" value="1"/>
</dbReference>
<dbReference type="PANTHER" id="PTHR47429:SF2">
    <property type="entry name" value="PROTEIN TWIN LOV 1"/>
    <property type="match status" value="1"/>
</dbReference>
<dbReference type="EMBL" id="HBGK01034523">
    <property type="protein sequence ID" value="CAD9293031.1"/>
    <property type="molecule type" value="Transcribed_RNA"/>
</dbReference>
<accession>A0A7S1YAZ8</accession>
<evidence type="ECO:0000313" key="7">
    <source>
        <dbReference type="EMBL" id="CAD9293031.1"/>
    </source>
</evidence>
<dbReference type="PROSITE" id="PS50245">
    <property type="entry name" value="CAP_GLY_2"/>
    <property type="match status" value="1"/>
</dbReference>
<dbReference type="PROSITE" id="PS50113">
    <property type="entry name" value="PAC"/>
    <property type="match status" value="1"/>
</dbReference>
<protein>
    <recommendedName>
        <fullName evidence="8">CAP-Gly domain-containing protein</fullName>
    </recommendedName>
</protein>
<keyword evidence="1" id="KW-0285">Flavoprotein</keyword>
<dbReference type="SUPFAM" id="SSF55785">
    <property type="entry name" value="PYP-like sensor domain (PAS domain)"/>
    <property type="match status" value="1"/>
</dbReference>
<dbReference type="Gene3D" id="3.30.450.20">
    <property type="entry name" value="PAS domain"/>
    <property type="match status" value="1"/>
</dbReference>
<dbReference type="Pfam" id="PF13426">
    <property type="entry name" value="PAS_9"/>
    <property type="match status" value="1"/>
</dbReference>
<feature type="compositionally biased region" description="Low complexity" evidence="4">
    <location>
        <begin position="504"/>
        <end position="534"/>
    </location>
</feature>
<organism evidence="7">
    <name type="scientific">Grammatophora oceanica</name>
    <dbReference type="NCBI Taxonomy" id="210454"/>
    <lineage>
        <taxon>Eukaryota</taxon>
        <taxon>Sar</taxon>
        <taxon>Stramenopiles</taxon>
        <taxon>Ochrophyta</taxon>
        <taxon>Bacillariophyta</taxon>
        <taxon>Fragilariophyceae</taxon>
        <taxon>Fragilariophycidae</taxon>
        <taxon>Rhabdonematales</taxon>
        <taxon>Grammatophoraceae</taxon>
        <taxon>Grammatophora</taxon>
    </lineage>
</organism>
<dbReference type="CDD" id="cd00130">
    <property type="entry name" value="PAS"/>
    <property type="match status" value="1"/>
</dbReference>
<feature type="region of interest" description="Disordered" evidence="4">
    <location>
        <begin position="642"/>
        <end position="740"/>
    </location>
</feature>
<keyword evidence="3" id="KW-0157">Chromophore</keyword>
<dbReference type="InterPro" id="IPR000014">
    <property type="entry name" value="PAS"/>
</dbReference>
<dbReference type="InterPro" id="IPR000700">
    <property type="entry name" value="PAS-assoc_C"/>
</dbReference>
<proteinExistence type="predicted"/>
<sequence length="813" mass="90647">MKHVRSLPLFRLGGGGGGKGKSEQPADFSQTDGSESSDDTAKRNHQQSTLQPSMPKGSEKRRTSPAIPPRRLTSEDKVLLNVSTWSNVADLKLEDPVSIPDATYGALQGIVAFVGEVHFADGIWVGVQLTGPSIGKGNCDGSRKGTRYFSNVGRKNGMLTPISDVHKRDVVGSATADTKDAADENPEAQIAAVKYVETLKKERASAILRQNEAQVQRRWIKTDTEEIYIKRLKEQRLDELRWTRTKPKNGVQDDIIVGTKKTRKPRFGGINSRLCRADYDLVVGLQEADLGFVITDPLLPDNPVTYASQQFLRTTGHSLNQILGQNCRFLQGPDTDPKTVEKVRTSIREGSDCSVKILNYRADGTTFWNQFFITALRDARGRVKNYLGCQCEISPEAFLAEYKSSKPVTKRSKQPRTKSSLRSKSESKVESSADADDGPTTSEGPKVKFEESTLTSSSGNSTMRPSRSMPDLRGQLDAFSEASAPAPPRAPTPGPAEAFRAFEQQQQQQHHMQQQQQQQQQQQHLMQQQQQQLGGMPMPFYPPYFPGGQQWYAPGYPPPYPGQYMMPPGPMNTSASSLASEEQGHMPPHPTLYSMPPPSFLPPNMQPEGDYEPDLLNMHGMYMGPPYMAPPVQAYQDAALAAQLQQQRGRESSSNSSSRGRRSRSKSKERRRRSTTPTPEPHWENMYSPQVVTEVQYTPKERKAKKKSKVKKERKSPKTKPKEYLADHDDPTRQPDPNMLPTMEQQAQAGIIHTDAASTLDDELSKIVCLVQTELSKIDECDENVDDSMHPPPTERSIQLRMILQALQEEVQG</sequence>
<dbReference type="PANTHER" id="PTHR47429">
    <property type="entry name" value="PROTEIN TWIN LOV 1"/>
    <property type="match status" value="1"/>
</dbReference>
<evidence type="ECO:0008006" key="8">
    <source>
        <dbReference type="Google" id="ProtNLM"/>
    </source>
</evidence>
<dbReference type="InterPro" id="IPR000938">
    <property type="entry name" value="CAP-Gly_domain"/>
</dbReference>
<gene>
    <name evidence="7" type="ORF">GOCE00092_LOCUS17851</name>
</gene>